<dbReference type="AlphaFoldDB" id="A0A0A9BP49"/>
<organism evidence="1">
    <name type="scientific">Arundo donax</name>
    <name type="common">Giant reed</name>
    <name type="synonym">Donax arundinaceus</name>
    <dbReference type="NCBI Taxonomy" id="35708"/>
    <lineage>
        <taxon>Eukaryota</taxon>
        <taxon>Viridiplantae</taxon>
        <taxon>Streptophyta</taxon>
        <taxon>Embryophyta</taxon>
        <taxon>Tracheophyta</taxon>
        <taxon>Spermatophyta</taxon>
        <taxon>Magnoliopsida</taxon>
        <taxon>Liliopsida</taxon>
        <taxon>Poales</taxon>
        <taxon>Poaceae</taxon>
        <taxon>PACMAD clade</taxon>
        <taxon>Arundinoideae</taxon>
        <taxon>Arundineae</taxon>
        <taxon>Arundo</taxon>
    </lineage>
</organism>
<name>A0A0A9BP49_ARUDO</name>
<evidence type="ECO:0000313" key="1">
    <source>
        <dbReference type="EMBL" id="JAD63025.1"/>
    </source>
</evidence>
<proteinExistence type="predicted"/>
<protein>
    <submittedName>
        <fullName evidence="1">Uncharacterized protein</fullName>
    </submittedName>
</protein>
<reference evidence="1" key="2">
    <citation type="journal article" date="2015" name="Data Brief">
        <title>Shoot transcriptome of the giant reed, Arundo donax.</title>
        <authorList>
            <person name="Barrero R.A."/>
            <person name="Guerrero F.D."/>
            <person name="Moolhuijzen P."/>
            <person name="Goolsby J.A."/>
            <person name="Tidwell J."/>
            <person name="Bellgard S.E."/>
            <person name="Bellgard M.I."/>
        </authorList>
    </citation>
    <scope>NUCLEOTIDE SEQUENCE</scope>
    <source>
        <tissue evidence="1">Shoot tissue taken approximately 20 cm above the soil surface</tissue>
    </source>
</reference>
<dbReference type="EMBL" id="GBRH01234870">
    <property type="protein sequence ID" value="JAD63025.1"/>
    <property type="molecule type" value="Transcribed_RNA"/>
</dbReference>
<reference evidence="1" key="1">
    <citation type="submission" date="2014-09" db="EMBL/GenBank/DDBJ databases">
        <authorList>
            <person name="Magalhaes I.L.F."/>
            <person name="Oliveira U."/>
            <person name="Santos F.R."/>
            <person name="Vidigal T.H.D.A."/>
            <person name="Brescovit A.D."/>
            <person name="Santos A.J."/>
        </authorList>
    </citation>
    <scope>NUCLEOTIDE SEQUENCE</scope>
    <source>
        <tissue evidence="1">Shoot tissue taken approximately 20 cm above the soil surface</tissue>
    </source>
</reference>
<sequence length="142" mass="15187">MSSRHQRPGGGLALLGIRKDATTAAPQIHGNSPSGGLPLRGLRRRMCHTKQQVRRPGKEHVFFGVRSDSLHGECRDPAASMPMVKNFSGRPGGLGGVHGDEVSSLNCGLVVPAMHTCEIPVSSKSAQCWPRQSGLQHRSLHA</sequence>
<accession>A0A0A9BP49</accession>